<name>A0AA40BV01_9PEZI</name>
<evidence type="ECO:0000256" key="1">
    <source>
        <dbReference type="ARBA" id="ARBA00009219"/>
    </source>
</evidence>
<dbReference type="InterPro" id="IPR036291">
    <property type="entry name" value="NAD(P)-bd_dom_sf"/>
</dbReference>
<dbReference type="GO" id="GO:0006694">
    <property type="term" value="P:steroid biosynthetic process"/>
    <property type="evidence" value="ECO:0007669"/>
    <property type="project" value="InterPro"/>
</dbReference>
<dbReference type="Gene3D" id="3.40.50.720">
    <property type="entry name" value="NAD(P)-binding Rossmann-like Domain"/>
    <property type="match status" value="1"/>
</dbReference>
<dbReference type="Pfam" id="PF01073">
    <property type="entry name" value="3Beta_HSD"/>
    <property type="match status" value="1"/>
</dbReference>
<organism evidence="4 5">
    <name type="scientific">Immersiella caudata</name>
    <dbReference type="NCBI Taxonomy" id="314043"/>
    <lineage>
        <taxon>Eukaryota</taxon>
        <taxon>Fungi</taxon>
        <taxon>Dikarya</taxon>
        <taxon>Ascomycota</taxon>
        <taxon>Pezizomycotina</taxon>
        <taxon>Sordariomycetes</taxon>
        <taxon>Sordariomycetidae</taxon>
        <taxon>Sordariales</taxon>
        <taxon>Lasiosphaeriaceae</taxon>
        <taxon>Immersiella</taxon>
    </lineage>
</organism>
<feature type="domain" description="3-beta hydroxysteroid dehydrogenase/isomerase" evidence="3">
    <location>
        <begin position="12"/>
        <end position="271"/>
    </location>
</feature>
<reference evidence="4" key="1">
    <citation type="submission" date="2023-06" db="EMBL/GenBank/DDBJ databases">
        <title>Genome-scale phylogeny and comparative genomics of the fungal order Sordariales.</title>
        <authorList>
            <consortium name="Lawrence Berkeley National Laboratory"/>
            <person name="Hensen N."/>
            <person name="Bonometti L."/>
            <person name="Westerberg I."/>
            <person name="Brannstrom I.O."/>
            <person name="Guillou S."/>
            <person name="Cros-Aarteil S."/>
            <person name="Calhoun S."/>
            <person name="Haridas S."/>
            <person name="Kuo A."/>
            <person name="Mondo S."/>
            <person name="Pangilinan J."/>
            <person name="Riley R."/>
            <person name="Labutti K."/>
            <person name="Andreopoulos B."/>
            <person name="Lipzen A."/>
            <person name="Chen C."/>
            <person name="Yanf M."/>
            <person name="Daum C."/>
            <person name="Ng V."/>
            <person name="Clum A."/>
            <person name="Steindorff A."/>
            <person name="Ohm R."/>
            <person name="Martin F."/>
            <person name="Silar P."/>
            <person name="Natvig D."/>
            <person name="Lalanne C."/>
            <person name="Gautier V."/>
            <person name="Ament-Velasquez S.L."/>
            <person name="Kruys A."/>
            <person name="Hutchinson M.I."/>
            <person name="Powell A.J."/>
            <person name="Barry K."/>
            <person name="Miller A.N."/>
            <person name="Grigoriev I.V."/>
            <person name="Debuchy R."/>
            <person name="Gladieux P."/>
            <person name="Thoren M.H."/>
            <person name="Johannesson H."/>
        </authorList>
    </citation>
    <scope>NUCLEOTIDE SEQUENCE</scope>
    <source>
        <strain evidence="4">CBS 606.72</strain>
    </source>
</reference>
<evidence type="ECO:0000313" key="5">
    <source>
        <dbReference type="Proteomes" id="UP001175000"/>
    </source>
</evidence>
<comment type="caution">
    <text evidence="4">The sequence shown here is derived from an EMBL/GenBank/DDBJ whole genome shotgun (WGS) entry which is preliminary data.</text>
</comment>
<dbReference type="SUPFAM" id="SSF51735">
    <property type="entry name" value="NAD(P)-binding Rossmann-fold domains"/>
    <property type="match status" value="1"/>
</dbReference>
<evidence type="ECO:0000259" key="3">
    <source>
        <dbReference type="Pfam" id="PF01073"/>
    </source>
</evidence>
<dbReference type="GO" id="GO:0016616">
    <property type="term" value="F:oxidoreductase activity, acting on the CH-OH group of donors, NAD or NADP as acceptor"/>
    <property type="evidence" value="ECO:0007669"/>
    <property type="project" value="InterPro"/>
</dbReference>
<dbReference type="InterPro" id="IPR050177">
    <property type="entry name" value="Lipid_A_modif_metabolic_enz"/>
</dbReference>
<dbReference type="PANTHER" id="PTHR43245">
    <property type="entry name" value="BIFUNCTIONAL POLYMYXIN RESISTANCE PROTEIN ARNA"/>
    <property type="match status" value="1"/>
</dbReference>
<dbReference type="EMBL" id="JAULSU010000006">
    <property type="protein sequence ID" value="KAK0614644.1"/>
    <property type="molecule type" value="Genomic_DNA"/>
</dbReference>
<gene>
    <name evidence="4" type="ORF">B0T14DRAFT_438095</name>
</gene>
<comment type="similarity">
    <text evidence="1">Belongs to the 3-beta-HSD family.</text>
</comment>
<sequence length="361" mass="39237">MASAGTKLGSVAVVGGCGFLGHHIVKELLADPTVTRISVMSRTPFQNRFSGTRVSYISGDITPDIIINTASPVAYIDHIHAPSYERVNVDGNRILLQAANAQTSARAYIYTSSGPIIAGSCGAYDQADETYPTLAETSKTGAGDAYHIAKARGDALVLSANDSTSPSGLRTATIRPTAMYGEGDRQMIANLLNVHRKGQQNVWLGSNTALMDSVYVGSVARAHVLAARGILAGIDDPNAPKVDGEAFHITDDSPLPPWSFFRLFWMEMGDTTPLSKVWVVPDKVALAMAEVAEWWTWGVSGGKHRPKVLIRERIEFLLYTRTYSIRKARERLGYEPVASMAEAVRRAVRWALEEWPEEGGC</sequence>
<evidence type="ECO:0000313" key="4">
    <source>
        <dbReference type="EMBL" id="KAK0614644.1"/>
    </source>
</evidence>
<keyword evidence="2" id="KW-0560">Oxidoreductase</keyword>
<dbReference type="InterPro" id="IPR002225">
    <property type="entry name" value="3Beta_OHSteriod_DH/Estase"/>
</dbReference>
<proteinExistence type="inferred from homology"/>
<dbReference type="AlphaFoldDB" id="A0AA40BV01"/>
<dbReference type="PANTHER" id="PTHR43245:SF51">
    <property type="entry name" value="SHORT CHAIN DEHYDROGENASE_REDUCTASE FAMILY 42E, MEMBER 2"/>
    <property type="match status" value="1"/>
</dbReference>
<dbReference type="Proteomes" id="UP001175000">
    <property type="component" value="Unassembled WGS sequence"/>
</dbReference>
<protein>
    <recommendedName>
        <fullName evidence="3">3-beta hydroxysteroid dehydrogenase/isomerase domain-containing protein</fullName>
    </recommendedName>
</protein>
<keyword evidence="5" id="KW-1185">Reference proteome</keyword>
<accession>A0AA40BV01</accession>
<evidence type="ECO:0000256" key="2">
    <source>
        <dbReference type="ARBA" id="ARBA00023002"/>
    </source>
</evidence>